<dbReference type="Pfam" id="PF03372">
    <property type="entry name" value="Exo_endo_phos"/>
    <property type="match status" value="1"/>
</dbReference>
<keyword evidence="3" id="KW-0540">Nuclease</keyword>
<dbReference type="RefSeq" id="WP_087938248.1">
    <property type="nucleotide sequence ID" value="NZ_FNAC01000007.1"/>
</dbReference>
<accession>A0A1G6PX81</accession>
<dbReference type="Proteomes" id="UP000199060">
    <property type="component" value="Unassembled WGS sequence"/>
</dbReference>
<dbReference type="AlphaFoldDB" id="A0A1G6PX81"/>
<feature type="domain" description="Endonuclease/exonuclease/phosphatase" evidence="2">
    <location>
        <begin position="92"/>
        <end position="333"/>
    </location>
</feature>
<evidence type="ECO:0000259" key="2">
    <source>
        <dbReference type="Pfam" id="PF03372"/>
    </source>
</evidence>
<protein>
    <submittedName>
        <fullName evidence="3">Metal-dependent hydrolase, endonuclease/exonuclease/phosphatase family</fullName>
    </submittedName>
</protein>
<dbReference type="InterPro" id="IPR005135">
    <property type="entry name" value="Endo/exonuclease/phosphatase"/>
</dbReference>
<dbReference type="CDD" id="cd09084">
    <property type="entry name" value="EEP-2"/>
    <property type="match status" value="1"/>
</dbReference>
<keyword evidence="4" id="KW-1185">Reference proteome</keyword>
<dbReference type="Gene3D" id="3.60.10.10">
    <property type="entry name" value="Endonuclease/exonuclease/phosphatase"/>
    <property type="match status" value="1"/>
</dbReference>
<dbReference type="SUPFAM" id="SSF56219">
    <property type="entry name" value="DNase I-like"/>
    <property type="match status" value="1"/>
</dbReference>
<dbReference type="GO" id="GO:0016020">
    <property type="term" value="C:membrane"/>
    <property type="evidence" value="ECO:0007669"/>
    <property type="project" value="GOC"/>
</dbReference>
<evidence type="ECO:0000313" key="3">
    <source>
        <dbReference type="EMBL" id="SDC84802.1"/>
    </source>
</evidence>
<reference evidence="4" key="1">
    <citation type="submission" date="2016-10" db="EMBL/GenBank/DDBJ databases">
        <authorList>
            <person name="Varghese N."/>
            <person name="Submissions S."/>
        </authorList>
    </citation>
    <scope>NUCLEOTIDE SEQUENCE [LARGE SCALE GENOMIC DNA]</scope>
    <source>
        <strain evidence="4">DSM 23095</strain>
    </source>
</reference>
<evidence type="ECO:0000256" key="1">
    <source>
        <dbReference type="SAM" id="Phobius"/>
    </source>
</evidence>
<dbReference type="PANTHER" id="PTHR14859">
    <property type="entry name" value="CALCOFLUOR WHITE HYPERSENSITIVE PROTEIN PRECURSOR"/>
    <property type="match status" value="1"/>
</dbReference>
<dbReference type="GO" id="GO:0004527">
    <property type="term" value="F:exonuclease activity"/>
    <property type="evidence" value="ECO:0007669"/>
    <property type="project" value="UniProtKB-KW"/>
</dbReference>
<dbReference type="InterPro" id="IPR051916">
    <property type="entry name" value="GPI-anchor_lipid_remodeler"/>
</dbReference>
<dbReference type="GO" id="GO:0004519">
    <property type="term" value="F:endonuclease activity"/>
    <property type="evidence" value="ECO:0007669"/>
    <property type="project" value="UniProtKB-KW"/>
</dbReference>
<dbReference type="EMBL" id="FNAC01000007">
    <property type="protein sequence ID" value="SDC84802.1"/>
    <property type="molecule type" value="Genomic_DNA"/>
</dbReference>
<dbReference type="InterPro" id="IPR036691">
    <property type="entry name" value="Endo/exonu/phosph_ase_sf"/>
</dbReference>
<keyword evidence="3" id="KW-0378">Hydrolase</keyword>
<gene>
    <name evidence="3" type="ORF">SAMN04488104_1007102</name>
</gene>
<evidence type="ECO:0000313" key="4">
    <source>
        <dbReference type="Proteomes" id="UP000199060"/>
    </source>
</evidence>
<organism evidence="3 4">
    <name type="scientific">Algoriphagus faecimaris</name>
    <dbReference type="NCBI Taxonomy" id="686796"/>
    <lineage>
        <taxon>Bacteria</taxon>
        <taxon>Pseudomonadati</taxon>
        <taxon>Bacteroidota</taxon>
        <taxon>Cytophagia</taxon>
        <taxon>Cytophagales</taxon>
        <taxon>Cyclobacteriaceae</taxon>
        <taxon>Algoriphagus</taxon>
    </lineage>
</organism>
<dbReference type="STRING" id="686796.SAMN04488104_1007102"/>
<keyword evidence="1" id="KW-1133">Transmembrane helix</keyword>
<keyword evidence="3" id="KW-0255">Endonuclease</keyword>
<dbReference type="PANTHER" id="PTHR14859:SF15">
    <property type="entry name" value="ENDONUCLEASE_EXONUCLEASE_PHOSPHATASE DOMAIN-CONTAINING PROTEIN"/>
    <property type="match status" value="1"/>
</dbReference>
<dbReference type="OrthoDB" id="635146at2"/>
<name>A0A1G6PX81_9BACT</name>
<feature type="transmembrane region" description="Helical" evidence="1">
    <location>
        <begin position="31"/>
        <end position="52"/>
    </location>
</feature>
<proteinExistence type="predicted"/>
<keyword evidence="3" id="KW-0269">Exonuclease</keyword>
<keyword evidence="1" id="KW-0472">Membrane</keyword>
<sequence length="344" mass="40077">MKYFIGFIFICTLLIFGSVYVSPEDFPYVGLLPFLIPVFWLLNLFLFFLLILSWKKEAFIPLLVLIIGFRFAEITFQKNTSEENPDGIKVLTYNTHLFDYKTRTEGKFDPSVYAWLQQHTADIKVFQEFYQDNTTPSRNSLKILGGDSEMEYSYQIIDGNPSRRSYGMAIFSKFPIINDGKIFDNNRANGAIFADILYQSDTIRIYNVHLESMQINSQTLENLDGVKENYRQTLGKLHRGSLARSKQLKVLEEHINNSPFPNIIMGDFNELPYSNTYFRLSKNHINAFETAGNGFEFTYNKILFFLRIDHIFSSPELEAVEFTTHREVDYSDHYPVSATLRFKK</sequence>
<keyword evidence="1" id="KW-0812">Transmembrane</keyword>
<dbReference type="GO" id="GO:0006506">
    <property type="term" value="P:GPI anchor biosynthetic process"/>
    <property type="evidence" value="ECO:0007669"/>
    <property type="project" value="TreeGrafter"/>
</dbReference>